<dbReference type="GO" id="GO:0005886">
    <property type="term" value="C:plasma membrane"/>
    <property type="evidence" value="ECO:0007669"/>
    <property type="project" value="UniProtKB-SubCell"/>
</dbReference>
<keyword evidence="2" id="KW-0813">Transport</keyword>
<proteinExistence type="predicted"/>
<evidence type="ECO:0000256" key="7">
    <source>
        <dbReference type="ARBA" id="ARBA00023136"/>
    </source>
</evidence>
<feature type="transmembrane region" description="Helical" evidence="8">
    <location>
        <begin position="150"/>
        <end position="168"/>
    </location>
</feature>
<keyword evidence="3" id="KW-1003">Cell membrane</keyword>
<dbReference type="Pfam" id="PF12832">
    <property type="entry name" value="MFS_1_like"/>
    <property type="match status" value="1"/>
</dbReference>
<keyword evidence="6 8" id="KW-1133">Transmembrane helix</keyword>
<evidence type="ECO:0000256" key="2">
    <source>
        <dbReference type="ARBA" id="ARBA00022448"/>
    </source>
</evidence>
<feature type="transmembrane region" description="Helical" evidence="8">
    <location>
        <begin position="279"/>
        <end position="298"/>
    </location>
</feature>
<evidence type="ECO:0000256" key="3">
    <source>
        <dbReference type="ARBA" id="ARBA00022475"/>
    </source>
</evidence>
<dbReference type="InterPro" id="IPR024989">
    <property type="entry name" value="MFS_assoc_dom"/>
</dbReference>
<accession>F6DBA7</accession>
<dbReference type="EMBL" id="CP002776">
    <property type="protein sequence ID" value="AEG31215.1"/>
    <property type="molecule type" value="Genomic_DNA"/>
</dbReference>
<feature type="transmembrane region" description="Helical" evidence="8">
    <location>
        <begin position="211"/>
        <end position="231"/>
    </location>
</feature>
<feature type="transmembrane region" description="Helical" evidence="8">
    <location>
        <begin position="53"/>
        <end position="75"/>
    </location>
</feature>
<keyword evidence="5 8" id="KW-0812">Transmembrane</keyword>
<sequence>MLSQSSSDLNPPTNTTPTGFPRRRLSLYYFFYFTLFGTFLPFFGLYMQGLGLGALEIGQVMAALIGTKIIAPYFWGWLADHTGRMMLWIRVAMGLAAVTAAGLVWAEDFWSLLFVVLLFSFFWHGGLPLFEAYTFSQLGSKKAQYGKIRLWGSLGFIAAVLVLGWLFSQWGLSGFPWVVLGLFLLLSLVTFSLRDQVNQVTQAPHQSIWPVLLSPAVLALLAVSFLIQFSHGTYYNFFSIHLTDYGYSTQLIAGLWTLGVVAEIFVFLAMGWLLRHVSILLLLMSSLMLTLLRWQLSLWGVESLLALLVAQLFHAASFGLYHALALHLIDSLFNGALRSRGQAVYAATSQGLGGAVGALVAGLTWSLGGALLSYTISSIAVLIAMVIVWFGLRRLHV</sequence>
<feature type="transmembrane region" description="Helical" evidence="8">
    <location>
        <begin position="174"/>
        <end position="191"/>
    </location>
</feature>
<feature type="domain" description="Major facilitator superfamily associated" evidence="9">
    <location>
        <begin position="24"/>
        <end position="374"/>
    </location>
</feature>
<dbReference type="PIRSF" id="PIRSF004925">
    <property type="entry name" value="HcaT"/>
    <property type="match status" value="1"/>
</dbReference>
<dbReference type="GO" id="GO:0030395">
    <property type="term" value="F:lactose binding"/>
    <property type="evidence" value="ECO:0007669"/>
    <property type="project" value="TreeGrafter"/>
</dbReference>
<keyword evidence="7 8" id="KW-0472">Membrane</keyword>
<protein>
    <submittedName>
        <fullName evidence="10">Major facilitator superfamily MFS_1</fullName>
    </submittedName>
</protein>
<feature type="transmembrane region" description="Helical" evidence="8">
    <location>
        <begin position="344"/>
        <end position="365"/>
    </location>
</feature>
<dbReference type="SUPFAM" id="SSF103473">
    <property type="entry name" value="MFS general substrate transporter"/>
    <property type="match status" value="1"/>
</dbReference>
<dbReference type="AlphaFoldDB" id="F6DBA7"/>
<dbReference type="Gene3D" id="1.20.1250.20">
    <property type="entry name" value="MFS general substrate transporter like domains"/>
    <property type="match status" value="2"/>
</dbReference>
<evidence type="ECO:0000259" key="9">
    <source>
        <dbReference type="Pfam" id="PF12832"/>
    </source>
</evidence>
<dbReference type="PANTHER" id="PTHR23522:SF10">
    <property type="entry name" value="3-PHENYLPROPIONIC ACID TRANSPORTER-RELATED"/>
    <property type="match status" value="1"/>
</dbReference>
<name>F6DBA7_THICA</name>
<dbReference type="OrthoDB" id="9150135at2"/>
<evidence type="ECO:0000256" key="4">
    <source>
        <dbReference type="ARBA" id="ARBA00022519"/>
    </source>
</evidence>
<feature type="transmembrane region" description="Helical" evidence="8">
    <location>
        <begin position="87"/>
        <end position="106"/>
    </location>
</feature>
<dbReference type="GO" id="GO:0015528">
    <property type="term" value="F:lactose:proton symporter activity"/>
    <property type="evidence" value="ECO:0007669"/>
    <property type="project" value="TreeGrafter"/>
</dbReference>
<dbReference type="PANTHER" id="PTHR23522">
    <property type="entry name" value="BLL5896 PROTEIN"/>
    <property type="match status" value="1"/>
</dbReference>
<gene>
    <name evidence="10" type="ordered locus">Thicy_0441</name>
</gene>
<dbReference type="InterPro" id="IPR026032">
    <property type="entry name" value="HcaT-like"/>
</dbReference>
<reference evidence="10 11" key="1">
    <citation type="submission" date="2011-05" db="EMBL/GenBank/DDBJ databases">
        <title>Complete sequence of Thioalkalimicrobium cyclicum ALM1.</title>
        <authorList>
            <consortium name="US DOE Joint Genome Institute"/>
            <person name="Lucas S."/>
            <person name="Han J."/>
            <person name="Lapidus A."/>
            <person name="Cheng J.-F."/>
            <person name="Goodwin L."/>
            <person name="Pitluck S."/>
            <person name="Peters L."/>
            <person name="Mikhailova N."/>
            <person name="Davenport K."/>
            <person name="Han C."/>
            <person name="Tapia R."/>
            <person name="Land M."/>
            <person name="Hauser L."/>
            <person name="Kyrpides N."/>
            <person name="Ivanova N."/>
            <person name="Pagani I."/>
            <person name="Kappler U."/>
            <person name="Woyke T."/>
        </authorList>
    </citation>
    <scope>NUCLEOTIDE SEQUENCE [LARGE SCALE GENOMIC DNA]</scope>
    <source>
        <strain evidence="11">DSM 14477 / JCM 11371 / ALM1</strain>
    </source>
</reference>
<evidence type="ECO:0000256" key="6">
    <source>
        <dbReference type="ARBA" id="ARBA00022989"/>
    </source>
</evidence>
<dbReference type="HOGENOM" id="CLU_013133_6_0_6"/>
<keyword evidence="11" id="KW-1185">Reference proteome</keyword>
<feature type="transmembrane region" description="Helical" evidence="8">
    <location>
        <begin position="112"/>
        <end position="130"/>
    </location>
</feature>
<evidence type="ECO:0000313" key="10">
    <source>
        <dbReference type="EMBL" id="AEG31215.1"/>
    </source>
</evidence>
<dbReference type="NCBIfam" id="NF037955">
    <property type="entry name" value="mfs"/>
    <property type="match status" value="1"/>
</dbReference>
<dbReference type="KEGG" id="tcy:Thicy_0441"/>
<dbReference type="InterPro" id="IPR036259">
    <property type="entry name" value="MFS_trans_sf"/>
</dbReference>
<evidence type="ECO:0000256" key="5">
    <source>
        <dbReference type="ARBA" id="ARBA00022692"/>
    </source>
</evidence>
<dbReference type="Proteomes" id="UP000009232">
    <property type="component" value="Chromosome"/>
</dbReference>
<feature type="transmembrane region" description="Helical" evidence="8">
    <location>
        <begin position="27"/>
        <end position="47"/>
    </location>
</feature>
<evidence type="ECO:0000313" key="11">
    <source>
        <dbReference type="Proteomes" id="UP000009232"/>
    </source>
</evidence>
<dbReference type="STRING" id="717773.Thicy_0441"/>
<feature type="transmembrane region" description="Helical" evidence="8">
    <location>
        <begin position="371"/>
        <end position="392"/>
    </location>
</feature>
<evidence type="ECO:0000256" key="8">
    <source>
        <dbReference type="SAM" id="Phobius"/>
    </source>
</evidence>
<dbReference type="eggNOG" id="COG2814">
    <property type="taxonomic scope" value="Bacteria"/>
</dbReference>
<feature type="transmembrane region" description="Helical" evidence="8">
    <location>
        <begin position="251"/>
        <end position="272"/>
    </location>
</feature>
<keyword evidence="4" id="KW-0997">Cell inner membrane</keyword>
<comment type="subcellular location">
    <subcellularLocation>
        <location evidence="1">Cell inner membrane</location>
        <topology evidence="1">Multi-pass membrane protein</topology>
    </subcellularLocation>
</comment>
<feature type="transmembrane region" description="Helical" evidence="8">
    <location>
        <begin position="304"/>
        <end position="324"/>
    </location>
</feature>
<organism evidence="10 11">
    <name type="scientific">Thiomicrospira cyclica (strain DSM 14477 / JCM 11371 / ALM1)</name>
    <name type="common">Thioalkalimicrobium cyclicum</name>
    <dbReference type="NCBI Taxonomy" id="717773"/>
    <lineage>
        <taxon>Bacteria</taxon>
        <taxon>Pseudomonadati</taxon>
        <taxon>Pseudomonadota</taxon>
        <taxon>Gammaproteobacteria</taxon>
        <taxon>Thiotrichales</taxon>
        <taxon>Piscirickettsiaceae</taxon>
        <taxon>Thiomicrospira</taxon>
    </lineage>
</organism>
<evidence type="ECO:0000256" key="1">
    <source>
        <dbReference type="ARBA" id="ARBA00004429"/>
    </source>
</evidence>